<dbReference type="EMBL" id="OZ034826">
    <property type="protein sequence ID" value="CAL1681385.1"/>
    <property type="molecule type" value="Genomic_DNA"/>
</dbReference>
<dbReference type="AlphaFoldDB" id="A0AAV2NQH6"/>
<reference evidence="1" key="1">
    <citation type="submission" date="2024-04" db="EMBL/GenBank/DDBJ databases">
        <authorList>
            <consortium name="Molecular Ecology Group"/>
        </authorList>
    </citation>
    <scope>NUCLEOTIDE SEQUENCE</scope>
</reference>
<protein>
    <submittedName>
        <fullName evidence="1">Uncharacterized protein</fullName>
    </submittedName>
</protein>
<proteinExistence type="predicted"/>
<gene>
    <name evidence="1" type="ORF">LPLAT_LOCUS7424</name>
</gene>
<accession>A0AAV2NQH6</accession>
<evidence type="ECO:0000313" key="2">
    <source>
        <dbReference type="Proteomes" id="UP001497644"/>
    </source>
</evidence>
<keyword evidence="2" id="KW-1185">Reference proteome</keyword>
<evidence type="ECO:0000313" key="1">
    <source>
        <dbReference type="EMBL" id="CAL1681385.1"/>
    </source>
</evidence>
<dbReference type="Proteomes" id="UP001497644">
    <property type="component" value="Chromosome 3"/>
</dbReference>
<name>A0AAV2NQH6_9HYME</name>
<organism evidence="1 2">
    <name type="scientific">Lasius platythorax</name>
    <dbReference type="NCBI Taxonomy" id="488582"/>
    <lineage>
        <taxon>Eukaryota</taxon>
        <taxon>Metazoa</taxon>
        <taxon>Ecdysozoa</taxon>
        <taxon>Arthropoda</taxon>
        <taxon>Hexapoda</taxon>
        <taxon>Insecta</taxon>
        <taxon>Pterygota</taxon>
        <taxon>Neoptera</taxon>
        <taxon>Endopterygota</taxon>
        <taxon>Hymenoptera</taxon>
        <taxon>Apocrita</taxon>
        <taxon>Aculeata</taxon>
        <taxon>Formicoidea</taxon>
        <taxon>Formicidae</taxon>
        <taxon>Formicinae</taxon>
        <taxon>Lasius</taxon>
        <taxon>Lasius</taxon>
    </lineage>
</organism>
<sequence>MRNWSCNSYGTGTGTTIFPWIQQSNDWLSNQEYNQDYKIEEEDTYEAGLANDMRELELRWEFELREQEKH</sequence>